<dbReference type="FunFam" id="3.30.160.60:FF:003287">
    <property type="entry name" value="Zgc:113343"/>
    <property type="match status" value="1"/>
</dbReference>
<reference evidence="10" key="1">
    <citation type="submission" date="2025-08" db="UniProtKB">
        <authorList>
            <consortium name="RefSeq"/>
        </authorList>
    </citation>
    <scope>IDENTIFICATION</scope>
</reference>
<dbReference type="InterPro" id="IPR013087">
    <property type="entry name" value="Znf_C2H2_type"/>
</dbReference>
<feature type="domain" description="C2H2-type" evidence="8">
    <location>
        <begin position="19"/>
        <end position="46"/>
    </location>
</feature>
<keyword evidence="9" id="KW-1185">Reference proteome</keyword>
<dbReference type="GO" id="GO:0010468">
    <property type="term" value="P:regulation of gene expression"/>
    <property type="evidence" value="ECO:0007669"/>
    <property type="project" value="TreeGrafter"/>
</dbReference>
<gene>
    <name evidence="10" type="primary">LOC115222744</name>
</gene>
<evidence type="ECO:0000256" key="1">
    <source>
        <dbReference type="ARBA" id="ARBA00004123"/>
    </source>
</evidence>
<dbReference type="SMART" id="SM00355">
    <property type="entry name" value="ZnF_C2H2"/>
    <property type="match status" value="2"/>
</dbReference>
<name>A0A6P7TCW1_9MOLL</name>
<keyword evidence="2" id="KW-0479">Metal-binding</keyword>
<proteinExistence type="predicted"/>
<feature type="domain" description="C2H2-type" evidence="8">
    <location>
        <begin position="54"/>
        <end position="81"/>
    </location>
</feature>
<keyword evidence="4 7" id="KW-0863">Zinc-finger</keyword>
<evidence type="ECO:0000256" key="5">
    <source>
        <dbReference type="ARBA" id="ARBA00022833"/>
    </source>
</evidence>
<evidence type="ECO:0000256" key="6">
    <source>
        <dbReference type="ARBA" id="ARBA00023242"/>
    </source>
</evidence>
<comment type="subcellular location">
    <subcellularLocation>
        <location evidence="1">Nucleus</location>
    </subcellularLocation>
</comment>
<keyword evidence="3" id="KW-0677">Repeat</keyword>
<organism evidence="9 10">
    <name type="scientific">Octopus sinensis</name>
    <name type="common">East Asian common octopus</name>
    <dbReference type="NCBI Taxonomy" id="2607531"/>
    <lineage>
        <taxon>Eukaryota</taxon>
        <taxon>Metazoa</taxon>
        <taxon>Spiralia</taxon>
        <taxon>Lophotrochozoa</taxon>
        <taxon>Mollusca</taxon>
        <taxon>Cephalopoda</taxon>
        <taxon>Coleoidea</taxon>
        <taxon>Octopodiformes</taxon>
        <taxon>Octopoda</taxon>
        <taxon>Incirrata</taxon>
        <taxon>Octopodidae</taxon>
        <taxon>Octopus</taxon>
    </lineage>
</organism>
<evidence type="ECO:0000313" key="10">
    <source>
        <dbReference type="RefSeq" id="XP_029648904.1"/>
    </source>
</evidence>
<dbReference type="Proteomes" id="UP000515154">
    <property type="component" value="Linkage group LG21"/>
</dbReference>
<evidence type="ECO:0000256" key="4">
    <source>
        <dbReference type="ARBA" id="ARBA00022771"/>
    </source>
</evidence>
<dbReference type="InterPro" id="IPR036236">
    <property type="entry name" value="Znf_C2H2_sf"/>
</dbReference>
<dbReference type="SUPFAM" id="SSF57667">
    <property type="entry name" value="beta-beta-alpha zinc fingers"/>
    <property type="match status" value="2"/>
</dbReference>
<evidence type="ECO:0000256" key="2">
    <source>
        <dbReference type="ARBA" id="ARBA00022723"/>
    </source>
</evidence>
<evidence type="ECO:0000313" key="9">
    <source>
        <dbReference type="Proteomes" id="UP000515154"/>
    </source>
</evidence>
<dbReference type="KEGG" id="osn:115222744"/>
<dbReference type="AlphaFoldDB" id="A0A6P7TCW1"/>
<dbReference type="PROSITE" id="PS00028">
    <property type="entry name" value="ZINC_FINGER_C2H2_1"/>
    <property type="match status" value="2"/>
</dbReference>
<dbReference type="PANTHER" id="PTHR16515">
    <property type="entry name" value="PR DOMAIN ZINC FINGER PROTEIN"/>
    <property type="match status" value="1"/>
</dbReference>
<dbReference type="Pfam" id="PF00096">
    <property type="entry name" value="zf-C2H2"/>
    <property type="match status" value="2"/>
</dbReference>
<accession>A0A6P7TCW1</accession>
<evidence type="ECO:0000259" key="8">
    <source>
        <dbReference type="PROSITE" id="PS50157"/>
    </source>
</evidence>
<dbReference type="FunFam" id="3.30.160.60:FF:000512">
    <property type="entry name" value="zinc finger protein 197 isoform X1"/>
    <property type="match status" value="1"/>
</dbReference>
<dbReference type="PROSITE" id="PS50157">
    <property type="entry name" value="ZINC_FINGER_C2H2_2"/>
    <property type="match status" value="2"/>
</dbReference>
<dbReference type="GO" id="GO:0005634">
    <property type="term" value="C:nucleus"/>
    <property type="evidence" value="ECO:0007669"/>
    <property type="project" value="UniProtKB-SubCell"/>
</dbReference>
<dbReference type="RefSeq" id="XP_029648904.1">
    <property type="nucleotide sequence ID" value="XM_029793044.1"/>
</dbReference>
<protein>
    <submittedName>
        <fullName evidence="10">Zinc finger protein 1-like</fullName>
    </submittedName>
</protein>
<sequence length="109" mass="12779">MNPERIYSDGMLKDGKMLYNCDVCKKSFSQKHNLTSHKCIHTGEKPNHCGEKPFYCDVCGKSFSAKCILTKHRRIHTGEKPYHCNICEYKKKWEEECLVKKMVNARTYV</sequence>
<dbReference type="GO" id="GO:0008270">
    <property type="term" value="F:zinc ion binding"/>
    <property type="evidence" value="ECO:0007669"/>
    <property type="project" value="UniProtKB-KW"/>
</dbReference>
<dbReference type="Gene3D" id="3.30.160.60">
    <property type="entry name" value="Classic Zinc Finger"/>
    <property type="match status" value="3"/>
</dbReference>
<dbReference type="PANTHER" id="PTHR16515:SF49">
    <property type="entry name" value="GASTRULA ZINC FINGER PROTEIN XLCGF49.1-LIKE-RELATED"/>
    <property type="match status" value="1"/>
</dbReference>
<evidence type="ECO:0000256" key="3">
    <source>
        <dbReference type="ARBA" id="ARBA00022737"/>
    </source>
</evidence>
<dbReference type="InterPro" id="IPR050331">
    <property type="entry name" value="Zinc_finger"/>
</dbReference>
<evidence type="ECO:0000256" key="7">
    <source>
        <dbReference type="PROSITE-ProRule" id="PRU00042"/>
    </source>
</evidence>
<keyword evidence="5" id="KW-0862">Zinc</keyword>
<keyword evidence="6" id="KW-0539">Nucleus</keyword>